<dbReference type="EMBL" id="CM056741">
    <property type="protein sequence ID" value="KAJ8684193.1"/>
    <property type="molecule type" value="Genomic_DNA"/>
</dbReference>
<organism evidence="1 2">
    <name type="scientific">Eretmocerus hayati</name>
    <dbReference type="NCBI Taxonomy" id="131215"/>
    <lineage>
        <taxon>Eukaryota</taxon>
        <taxon>Metazoa</taxon>
        <taxon>Ecdysozoa</taxon>
        <taxon>Arthropoda</taxon>
        <taxon>Hexapoda</taxon>
        <taxon>Insecta</taxon>
        <taxon>Pterygota</taxon>
        <taxon>Neoptera</taxon>
        <taxon>Endopterygota</taxon>
        <taxon>Hymenoptera</taxon>
        <taxon>Apocrita</taxon>
        <taxon>Proctotrupomorpha</taxon>
        <taxon>Chalcidoidea</taxon>
        <taxon>Aphelinidae</taxon>
        <taxon>Aphelininae</taxon>
        <taxon>Eretmocerus</taxon>
    </lineage>
</organism>
<keyword evidence="2" id="KW-1185">Reference proteome</keyword>
<protein>
    <submittedName>
        <fullName evidence="1">Uncharacterized protein</fullName>
    </submittedName>
</protein>
<proteinExistence type="predicted"/>
<reference evidence="1" key="1">
    <citation type="submission" date="2023-04" db="EMBL/GenBank/DDBJ databases">
        <title>A chromosome-level genome assembly of the parasitoid wasp Eretmocerus hayati.</title>
        <authorList>
            <person name="Zhong Y."/>
            <person name="Liu S."/>
            <person name="Liu Y."/>
        </authorList>
    </citation>
    <scope>NUCLEOTIDE SEQUENCE</scope>
    <source>
        <strain evidence="1">ZJU_SS_LIU_2023</strain>
    </source>
</reference>
<dbReference type="Proteomes" id="UP001239111">
    <property type="component" value="Chromosome 1"/>
</dbReference>
<evidence type="ECO:0000313" key="1">
    <source>
        <dbReference type="EMBL" id="KAJ8684193.1"/>
    </source>
</evidence>
<accession>A0ACC2PMB5</accession>
<gene>
    <name evidence="1" type="ORF">QAD02_019985</name>
</gene>
<comment type="caution">
    <text evidence="1">The sequence shown here is derived from an EMBL/GenBank/DDBJ whole genome shotgun (WGS) entry which is preliminary data.</text>
</comment>
<name>A0ACC2PMB5_9HYME</name>
<sequence length="103" mass="12079">MAFICRRGAYVLVHCHSKVGQGSRDVDYWLDLAEAQLETYPELDLISPRWLLKEALKGYEEAIVATKALVEHHQFTVNRHREERMQANLRHDLQMEFDALNKN</sequence>
<evidence type="ECO:0000313" key="2">
    <source>
        <dbReference type="Proteomes" id="UP001239111"/>
    </source>
</evidence>